<feature type="compositionally biased region" description="Polar residues" evidence="1">
    <location>
        <begin position="37"/>
        <end position="46"/>
    </location>
</feature>
<feature type="compositionally biased region" description="Basic residues" evidence="1">
    <location>
        <begin position="49"/>
        <end position="60"/>
    </location>
</feature>
<sequence length="302" mass="32204">MVNVFPLTLLFIFVLCILLMSAPVSKPTYASVVAGTAHSNPSTKGSVASRRKNTTAKPRSRQTIQPRIEVPYVAEATPLQSSGIQVTDDVKVEPVPSVLPSITETRAEGSVSADASSDREDADPNRLYDPEDSVYRGPSSVNRVQNDSPAAVSVIQTRAAKARASNVLSTPGTSGSTFLASRPAGCDFLSYIVHPEDVNLLFHFRACCIRSSTKGAIASEPDGSDVDGGSDGEHVSPNHASESEQDADSAEASSDSDGVDAQYYKDKDLDRYDSSSSFIDDTIIDVDADLDEAAKREVSKKR</sequence>
<name>A0A4Q2CZD5_9AGAR</name>
<feature type="region of interest" description="Disordered" evidence="1">
    <location>
        <begin position="217"/>
        <end position="266"/>
    </location>
</feature>
<feature type="compositionally biased region" description="Basic and acidic residues" evidence="1">
    <location>
        <begin position="116"/>
        <end position="129"/>
    </location>
</feature>
<feature type="region of interest" description="Disordered" evidence="1">
    <location>
        <begin position="36"/>
        <end position="65"/>
    </location>
</feature>
<gene>
    <name evidence="3" type="ORF">EST38_g14660</name>
</gene>
<proteinExistence type="predicted"/>
<dbReference type="AlphaFoldDB" id="A0A4Q2CZD5"/>
<dbReference type="Proteomes" id="UP000290288">
    <property type="component" value="Unassembled WGS sequence"/>
</dbReference>
<dbReference type="EMBL" id="SDEE01002212">
    <property type="protein sequence ID" value="RXW11195.1"/>
    <property type="molecule type" value="Genomic_DNA"/>
</dbReference>
<evidence type="ECO:0000256" key="2">
    <source>
        <dbReference type="SAM" id="SignalP"/>
    </source>
</evidence>
<organism evidence="3 4">
    <name type="scientific">Candolleomyces aberdarensis</name>
    <dbReference type="NCBI Taxonomy" id="2316362"/>
    <lineage>
        <taxon>Eukaryota</taxon>
        <taxon>Fungi</taxon>
        <taxon>Dikarya</taxon>
        <taxon>Basidiomycota</taxon>
        <taxon>Agaricomycotina</taxon>
        <taxon>Agaricomycetes</taxon>
        <taxon>Agaricomycetidae</taxon>
        <taxon>Agaricales</taxon>
        <taxon>Agaricineae</taxon>
        <taxon>Psathyrellaceae</taxon>
        <taxon>Candolleomyces</taxon>
    </lineage>
</organism>
<comment type="caution">
    <text evidence="3">The sequence shown here is derived from an EMBL/GenBank/DDBJ whole genome shotgun (WGS) entry which is preliminary data.</text>
</comment>
<feature type="compositionally biased region" description="Polar residues" evidence="1">
    <location>
        <begin position="139"/>
        <end position="148"/>
    </location>
</feature>
<feature type="region of interest" description="Disordered" evidence="1">
    <location>
        <begin position="98"/>
        <end position="149"/>
    </location>
</feature>
<evidence type="ECO:0000313" key="4">
    <source>
        <dbReference type="Proteomes" id="UP000290288"/>
    </source>
</evidence>
<evidence type="ECO:0000313" key="3">
    <source>
        <dbReference type="EMBL" id="RXW11195.1"/>
    </source>
</evidence>
<feature type="signal peptide" evidence="2">
    <location>
        <begin position="1"/>
        <end position="30"/>
    </location>
</feature>
<evidence type="ECO:0000256" key="1">
    <source>
        <dbReference type="SAM" id="MobiDB-lite"/>
    </source>
</evidence>
<feature type="chain" id="PRO_5020683256" evidence="2">
    <location>
        <begin position="31"/>
        <end position="302"/>
    </location>
</feature>
<keyword evidence="2" id="KW-0732">Signal</keyword>
<protein>
    <submittedName>
        <fullName evidence="3">Uncharacterized protein</fullName>
    </submittedName>
</protein>
<reference evidence="3 4" key="1">
    <citation type="submission" date="2019-01" db="EMBL/GenBank/DDBJ databases">
        <title>Draft genome sequence of Psathyrella aberdarensis IHI B618.</title>
        <authorList>
            <person name="Buettner E."/>
            <person name="Kellner H."/>
        </authorList>
    </citation>
    <scope>NUCLEOTIDE SEQUENCE [LARGE SCALE GENOMIC DNA]</scope>
    <source>
        <strain evidence="3 4">IHI B618</strain>
    </source>
</reference>
<accession>A0A4Q2CZD5</accession>
<keyword evidence="4" id="KW-1185">Reference proteome</keyword>